<protein>
    <submittedName>
        <fullName evidence="1">Nuclear aminoacylation-dependent tRNA export pathway component</fullName>
    </submittedName>
</protein>
<dbReference type="EMBL" id="JAMKPW020000015">
    <property type="protein sequence ID" value="KAK8210369.1"/>
    <property type="molecule type" value="Genomic_DNA"/>
</dbReference>
<organism evidence="1 2">
    <name type="scientific">Zalaria obscura</name>
    <dbReference type="NCBI Taxonomy" id="2024903"/>
    <lineage>
        <taxon>Eukaryota</taxon>
        <taxon>Fungi</taxon>
        <taxon>Dikarya</taxon>
        <taxon>Ascomycota</taxon>
        <taxon>Pezizomycotina</taxon>
        <taxon>Dothideomycetes</taxon>
        <taxon>Dothideomycetidae</taxon>
        <taxon>Dothideales</taxon>
        <taxon>Zalariaceae</taxon>
        <taxon>Zalaria</taxon>
    </lineage>
</organism>
<keyword evidence="2" id="KW-1185">Reference proteome</keyword>
<proteinExistence type="predicted"/>
<comment type="caution">
    <text evidence="1">The sequence shown here is derived from an EMBL/GenBank/DDBJ whole genome shotgun (WGS) entry which is preliminary data.</text>
</comment>
<evidence type="ECO:0000313" key="1">
    <source>
        <dbReference type="EMBL" id="KAK8210369.1"/>
    </source>
</evidence>
<evidence type="ECO:0000313" key="2">
    <source>
        <dbReference type="Proteomes" id="UP001320706"/>
    </source>
</evidence>
<gene>
    <name evidence="1" type="primary">CEX1</name>
    <name evidence="1" type="ORF">M8818_003539</name>
</gene>
<name>A0ACC3SF48_9PEZI</name>
<dbReference type="Proteomes" id="UP001320706">
    <property type="component" value="Unassembled WGS sequence"/>
</dbReference>
<sequence length="807" mass="87288">MDFLKSAVASAISKGPAFPYTFGDRVDIDQSIWTLQNGTRREDGSKCSIFSFDVNANKSRLPLAKNALRKFRTFRHPGIVKVLDTVETDTYIYIATERIEPLGWKTRRKALSEESIKWGLHHVAKTLRFINDEGTSVHGSIRVSSIFTTESGEWKIGGLDVLSSMKEDDAIIYTYGSLVPDSGRYATPEVAKGGWDSIKRNPVSAVDAYNYGILISEVFNGGFSGTDQVGSTKGIPPNMQGNYKRLLHASPKARLSVGHFLEQGQRAGSFFDTPLIQLSEGIENLGLKSETERETFISELEAVAESDDFPEEFFKVKILPELLKSVEFGGGGPKVFALVLRIASKLSEDEYTSQITPVIIRLFGSPDRALRVCLLDNLPLMIDHLPQKVVNDKIFPQMVTGFTDLAPLVREQTVKAVLVIVSKLSDRVINGELLRYLAKTANDDQAGIRTNTTICLGKIARNLGANSRTKVLVAAFSRSLRDPFVHARNAGLMALAATSDLFSEDDCATKLLPAICPSLVDKEKIVRDQANKALDVYLTRIRKYGASLPDSILPPPTQTTATGEAVPRMSTPQNENSWTGWAISSFTNKLATASGQIEPSNGVAAAAATTSDRSASVPPALSRQIPLRPSVTSPTPSASTIPRVSSNLRSAPAIRSASQEFEAEEMEDFGDDWGAMDDTVDDVADAWAEPEPEPEPEPAPASSRATTAAISPQPTPTSVSKKAAYDDQGEPDFAGWLNAQAAAKKGLGSGSKALPKGLAKKSATLTTTAAAAKTVAARVVKAPVVGRPKAVEKEKKDEEDDWGEAWD</sequence>
<accession>A0ACC3SF48</accession>
<reference evidence="1" key="1">
    <citation type="submission" date="2024-02" db="EMBL/GenBank/DDBJ databases">
        <title>Metagenome Assembled Genome of Zalaria obscura JY119.</title>
        <authorList>
            <person name="Vighnesh L."/>
            <person name="Jagadeeshwari U."/>
            <person name="Venkata Ramana C."/>
            <person name="Sasikala C."/>
        </authorList>
    </citation>
    <scope>NUCLEOTIDE SEQUENCE</scope>
    <source>
        <strain evidence="1">JY119</strain>
    </source>
</reference>